<dbReference type="InterPro" id="IPR018750">
    <property type="entry name" value="DUF2306_membrane"/>
</dbReference>
<sequence>MVKKISFSLLAILAILFSLMPFAFYFYDITFGIINTKSLEVLSNLTWKITFHIHIISAGIALSIGWIQFVPKIRNKYMSFHKIIGNTYFISAIISSLASIFISFYATGGKIQIIGFTILGIIWFYTTLMGFFYIKSEEFELHQKMMVFSYSACFSGVTLRIWLPLLELIFDDFNTTYATVAWLCWIPNLIVAFIINNSLHNKYVE</sequence>
<name>A0A940XF79_9FLAO</name>
<evidence type="ECO:0000313" key="2">
    <source>
        <dbReference type="EMBL" id="MBP4138599.1"/>
    </source>
</evidence>
<dbReference type="Pfam" id="PF10067">
    <property type="entry name" value="DUF2306"/>
    <property type="match status" value="1"/>
</dbReference>
<keyword evidence="3" id="KW-1185">Reference proteome</keyword>
<keyword evidence="1" id="KW-1133">Transmembrane helix</keyword>
<feature type="transmembrane region" description="Helical" evidence="1">
    <location>
        <begin position="175"/>
        <end position="195"/>
    </location>
</feature>
<organism evidence="2 3">
    <name type="scientific">Flavobacterium geliluteum</name>
    <dbReference type="NCBI Taxonomy" id="2816120"/>
    <lineage>
        <taxon>Bacteria</taxon>
        <taxon>Pseudomonadati</taxon>
        <taxon>Bacteroidota</taxon>
        <taxon>Flavobacteriia</taxon>
        <taxon>Flavobacteriales</taxon>
        <taxon>Flavobacteriaceae</taxon>
        <taxon>Flavobacterium</taxon>
    </lineage>
</organism>
<accession>A0A940XF79</accession>
<feature type="transmembrane region" description="Helical" evidence="1">
    <location>
        <begin position="146"/>
        <end position="163"/>
    </location>
</feature>
<gene>
    <name evidence="2" type="ORF">J3495_10920</name>
</gene>
<evidence type="ECO:0000313" key="3">
    <source>
        <dbReference type="Proteomes" id="UP000675047"/>
    </source>
</evidence>
<dbReference type="EMBL" id="JAGFBV010000016">
    <property type="protein sequence ID" value="MBP4138599.1"/>
    <property type="molecule type" value="Genomic_DNA"/>
</dbReference>
<keyword evidence="1" id="KW-0812">Transmembrane</keyword>
<dbReference type="AlphaFoldDB" id="A0A940XF79"/>
<dbReference type="RefSeq" id="WP_210666594.1">
    <property type="nucleotide sequence ID" value="NZ_JAGFBV010000016.1"/>
</dbReference>
<comment type="caution">
    <text evidence="2">The sequence shown here is derived from an EMBL/GenBank/DDBJ whole genome shotgun (WGS) entry which is preliminary data.</text>
</comment>
<feature type="transmembrane region" description="Helical" evidence="1">
    <location>
        <begin position="47"/>
        <end position="67"/>
    </location>
</feature>
<protein>
    <submittedName>
        <fullName evidence="2">DUF2306 domain-containing protein</fullName>
    </submittedName>
</protein>
<reference evidence="2 3" key="1">
    <citation type="submission" date="2021-03" db="EMBL/GenBank/DDBJ databases">
        <title>Flavobacterium Flabelliformis Sp. Nov. And Flavobacterium Geliluteum Sp. Nov., Two Novel Multidrug Resistant Psychrophilic Species Isolated From Antarctica.</title>
        <authorList>
            <person name="Kralova S."/>
            <person name="Busse H.J."/>
            <person name="Bezdicek M."/>
            <person name="Nykrynova M."/>
            <person name="Kroupova E."/>
            <person name="Krsek D."/>
            <person name="Sedlacek I."/>
        </authorList>
    </citation>
    <scope>NUCLEOTIDE SEQUENCE [LARGE SCALE GENOMIC DNA]</scope>
    <source>
        <strain evidence="2 3">P7388</strain>
    </source>
</reference>
<feature type="transmembrane region" description="Helical" evidence="1">
    <location>
        <begin position="88"/>
        <end position="107"/>
    </location>
</feature>
<dbReference type="Proteomes" id="UP000675047">
    <property type="component" value="Unassembled WGS sequence"/>
</dbReference>
<feature type="transmembrane region" description="Helical" evidence="1">
    <location>
        <begin position="113"/>
        <end position="134"/>
    </location>
</feature>
<feature type="transmembrane region" description="Helical" evidence="1">
    <location>
        <begin position="7"/>
        <end position="27"/>
    </location>
</feature>
<evidence type="ECO:0000256" key="1">
    <source>
        <dbReference type="SAM" id="Phobius"/>
    </source>
</evidence>
<proteinExistence type="predicted"/>
<keyword evidence="1" id="KW-0472">Membrane</keyword>